<gene>
    <name evidence="1" type="ORF">C4F40_06795</name>
</gene>
<dbReference type="EMBL" id="PSKQ01000017">
    <property type="protein sequence ID" value="MBE8720427.1"/>
    <property type="molecule type" value="Genomic_DNA"/>
</dbReference>
<evidence type="ECO:0000313" key="2">
    <source>
        <dbReference type="Proteomes" id="UP000618319"/>
    </source>
</evidence>
<evidence type="ECO:0000313" key="1">
    <source>
        <dbReference type="EMBL" id="MBE8720427.1"/>
    </source>
</evidence>
<reference evidence="1 2" key="1">
    <citation type="submission" date="2018-02" db="EMBL/GenBank/DDBJ databases">
        <title>Sphingobacterium KA21.</title>
        <authorList>
            <person name="Vasarhelyi B.M."/>
            <person name="Deshmukh S."/>
            <person name="Balint B."/>
            <person name="Kukolya J."/>
        </authorList>
    </citation>
    <scope>NUCLEOTIDE SEQUENCE [LARGE SCALE GENOMIC DNA]</scope>
    <source>
        <strain evidence="1 2">Ka21</strain>
    </source>
</reference>
<proteinExistence type="predicted"/>
<comment type="caution">
    <text evidence="1">The sequence shown here is derived from an EMBL/GenBank/DDBJ whole genome shotgun (WGS) entry which is preliminary data.</text>
</comment>
<dbReference type="Proteomes" id="UP000618319">
    <property type="component" value="Unassembled WGS sequence"/>
</dbReference>
<protein>
    <recommendedName>
        <fullName evidence="3">Adenylosuccinate lyase</fullName>
    </recommendedName>
</protein>
<dbReference type="RefSeq" id="WP_196938109.1">
    <property type="nucleotide sequence ID" value="NZ_MU158689.1"/>
</dbReference>
<organism evidence="1 2">
    <name type="scientific">Sphingobacterium pedocola</name>
    <dbReference type="NCBI Taxonomy" id="2082722"/>
    <lineage>
        <taxon>Bacteria</taxon>
        <taxon>Pseudomonadati</taxon>
        <taxon>Bacteroidota</taxon>
        <taxon>Sphingobacteriia</taxon>
        <taxon>Sphingobacteriales</taxon>
        <taxon>Sphingobacteriaceae</taxon>
        <taxon>Sphingobacterium</taxon>
    </lineage>
</organism>
<evidence type="ECO:0008006" key="3">
    <source>
        <dbReference type="Google" id="ProtNLM"/>
    </source>
</evidence>
<keyword evidence="2" id="KW-1185">Reference proteome</keyword>
<name>A0ABR9T6X5_9SPHI</name>
<accession>A0ABR9T6X5</accession>
<sequence length="185" mass="21573">MDLKNYEEISKTLVKIRVSEVSSAVFALHSLDELFELSLQTDDKQIAFRAAWIIETVFLKEPNYFTKHTEHVIDAYIKTENWSCLRSYTKLIMWILSPKNKFTIPENDQRKVILEKTFTSLLNLNCPIAVKVNCFDILFYLKNDEDWIQEELTAQLQLCISQSPTPAIKSRGNRVLNKLKRITNA</sequence>